<name>A0A815ESZ8_9BILA</name>
<organism evidence="2 3">
    <name type="scientific">Rotaria sordida</name>
    <dbReference type="NCBI Taxonomy" id="392033"/>
    <lineage>
        <taxon>Eukaryota</taxon>
        <taxon>Metazoa</taxon>
        <taxon>Spiralia</taxon>
        <taxon>Gnathifera</taxon>
        <taxon>Rotifera</taxon>
        <taxon>Eurotatoria</taxon>
        <taxon>Bdelloidea</taxon>
        <taxon>Philodinida</taxon>
        <taxon>Philodinidae</taxon>
        <taxon>Rotaria</taxon>
    </lineage>
</organism>
<proteinExistence type="predicted"/>
<dbReference type="Gene3D" id="3.90.640.80">
    <property type="match status" value="1"/>
</dbReference>
<feature type="compositionally biased region" description="Basic and acidic residues" evidence="1">
    <location>
        <begin position="1"/>
        <end position="12"/>
    </location>
</feature>
<gene>
    <name evidence="2" type="ORF">ZHD862_LOCUS28733</name>
</gene>
<accession>A0A815ESZ8</accession>
<dbReference type="SUPFAM" id="SSF68906">
    <property type="entry name" value="SAP domain"/>
    <property type="match status" value="1"/>
</dbReference>
<dbReference type="AlphaFoldDB" id="A0A815ESZ8"/>
<feature type="region of interest" description="Disordered" evidence="1">
    <location>
        <begin position="1"/>
        <end position="43"/>
    </location>
</feature>
<comment type="caution">
    <text evidence="2">The sequence shown here is derived from an EMBL/GenBank/DDBJ whole genome shotgun (WGS) entry which is preliminary data.</text>
</comment>
<dbReference type="EMBL" id="CAJNOT010002438">
    <property type="protein sequence ID" value="CAF1315658.1"/>
    <property type="molecule type" value="Genomic_DNA"/>
</dbReference>
<dbReference type="Proteomes" id="UP000663864">
    <property type="component" value="Unassembled WGS sequence"/>
</dbReference>
<reference evidence="2" key="1">
    <citation type="submission" date="2021-02" db="EMBL/GenBank/DDBJ databases">
        <authorList>
            <person name="Nowell W R."/>
        </authorList>
    </citation>
    <scope>NUCLEOTIDE SEQUENCE</scope>
</reference>
<dbReference type="InterPro" id="IPR036361">
    <property type="entry name" value="SAP_dom_sf"/>
</dbReference>
<evidence type="ECO:0000313" key="2">
    <source>
        <dbReference type="EMBL" id="CAF1315658.1"/>
    </source>
</evidence>
<evidence type="ECO:0008006" key="4">
    <source>
        <dbReference type="Google" id="ProtNLM"/>
    </source>
</evidence>
<evidence type="ECO:0000256" key="1">
    <source>
        <dbReference type="SAM" id="MobiDB-lite"/>
    </source>
</evidence>
<protein>
    <recommendedName>
        <fullName evidence="4">SAP domain-containing protein</fullName>
    </recommendedName>
</protein>
<evidence type="ECO:0000313" key="3">
    <source>
        <dbReference type="Proteomes" id="UP000663864"/>
    </source>
</evidence>
<sequence>MSSKRDRDKEDLPYESDDDDDADSDYETHMPASKKSKKGAPKPLSLRVQLNALTVPVLKNILRSNHQNPFGNKAELISRIIYLVRHGGYPRCPKCKFGRLKKSLHRRKNQSKFYCPGFPTGFREGDSFYRCNYVTDTCEKEPFVLPAALNLIA</sequence>
<feature type="compositionally biased region" description="Acidic residues" evidence="1">
    <location>
        <begin position="13"/>
        <end position="25"/>
    </location>
</feature>